<dbReference type="RefSeq" id="WP_121680029.1">
    <property type="nucleotide sequence ID" value="NZ_RCVZ01000004.1"/>
</dbReference>
<dbReference type="PANTHER" id="PTHR22642:SF2">
    <property type="entry name" value="PROTEIN LONG AFTER FAR-RED 3"/>
    <property type="match status" value="1"/>
</dbReference>
<dbReference type="Gene3D" id="3.20.20.140">
    <property type="entry name" value="Metal-dependent hydrolases"/>
    <property type="match status" value="1"/>
</dbReference>
<dbReference type="Gene3D" id="3.10.310.70">
    <property type="match status" value="1"/>
</dbReference>
<dbReference type="Proteomes" id="UP000276770">
    <property type="component" value="Unassembled WGS sequence"/>
</dbReference>
<keyword evidence="3" id="KW-1185">Reference proteome</keyword>
<proteinExistence type="predicted"/>
<comment type="caution">
    <text evidence="2">The sequence shown here is derived from an EMBL/GenBank/DDBJ whole genome shotgun (WGS) entry which is preliminary data.</text>
</comment>
<gene>
    <name evidence="2" type="ORF">D9X91_07755</name>
</gene>
<dbReference type="InterPro" id="IPR033932">
    <property type="entry name" value="YtcJ-like"/>
</dbReference>
<reference evidence="2 3" key="1">
    <citation type="submission" date="2018-10" db="EMBL/GenBank/DDBJ databases">
        <title>Falsibacillus sp. genome draft.</title>
        <authorList>
            <person name="Shi S."/>
        </authorList>
    </citation>
    <scope>NUCLEOTIDE SEQUENCE [LARGE SCALE GENOMIC DNA]</scope>
    <source>
        <strain evidence="2 3">GY 10110</strain>
    </source>
</reference>
<dbReference type="InterPro" id="IPR013108">
    <property type="entry name" value="Amidohydro_3"/>
</dbReference>
<dbReference type="SUPFAM" id="SSF51556">
    <property type="entry name" value="Metallo-dependent hydrolases"/>
    <property type="match status" value="1"/>
</dbReference>
<dbReference type="GO" id="GO:0016810">
    <property type="term" value="F:hydrolase activity, acting on carbon-nitrogen (but not peptide) bonds"/>
    <property type="evidence" value="ECO:0007669"/>
    <property type="project" value="InterPro"/>
</dbReference>
<protein>
    <submittedName>
        <fullName evidence="2">Amidohydrolase</fullName>
    </submittedName>
</protein>
<evidence type="ECO:0000313" key="3">
    <source>
        <dbReference type="Proteomes" id="UP000276770"/>
    </source>
</evidence>
<dbReference type="SUPFAM" id="SSF51338">
    <property type="entry name" value="Composite domain of metallo-dependent hydrolases"/>
    <property type="match status" value="1"/>
</dbReference>
<evidence type="ECO:0000259" key="1">
    <source>
        <dbReference type="Pfam" id="PF07969"/>
    </source>
</evidence>
<dbReference type="CDD" id="cd01300">
    <property type="entry name" value="YtcJ_like"/>
    <property type="match status" value="1"/>
</dbReference>
<sequence length="537" mass="62417">MIIDNVRLYQPFKKKSKDGIFHVKLDEQGYIENLIEGRSPEQNEHVYDAKERVMTASFTDSHLHFLRYGLMKSELDLRHVTSWDEMKREVAEFYPQMEEEDWIVGRGLNDGQFEDIDHLLTGKDLDEIHLDKKMFFLHQDGHECVVNQKVLDLLKEEDDFEGIPDDFKETNDDGQWNGRFKDTAVHYIKRHFRGRSVENAKEAILSGIPHLLRHGITTIHTEDLNFIGSFEKLWNAYTQLEKEERLPIRVYLHHYLFNINDITNYLEHFSLRSGEGTDKVKVGAFKIFLDGTQRLHTSALRMAYRDKPDTAGNLVYTQEELNEMVRLAAENNMQVAMHAIGDRAVEQAIIALEQDEARTSKLHHRIIHAQTLGEDLLKRLEKLKPYIETQPSFLMGEWDKKAKWVGEDLAPYCDAFGSLLRHGIPITLSSDAPIGELNPLEGIFAAVNRTNKDQEPENGWMPQEKLTVDQAFNGYTFVPAEMEFTSKYKGKLEEGFLADFILLDHHPLEVEPKDLRQLRVCETWMNGKRVYSKKEDE</sequence>
<keyword evidence="2" id="KW-0378">Hydrolase</keyword>
<feature type="domain" description="Amidohydrolase 3" evidence="1">
    <location>
        <begin position="46"/>
        <end position="531"/>
    </location>
</feature>
<dbReference type="InterPro" id="IPR032466">
    <property type="entry name" value="Metal_Hydrolase"/>
</dbReference>
<name>A0A3L7JZE1_9BACI</name>
<dbReference type="Gene3D" id="2.30.40.10">
    <property type="entry name" value="Urease, subunit C, domain 1"/>
    <property type="match status" value="1"/>
</dbReference>
<dbReference type="InterPro" id="IPR011059">
    <property type="entry name" value="Metal-dep_hydrolase_composite"/>
</dbReference>
<organism evidence="2 3">
    <name type="scientific">Falsibacillus albus</name>
    <dbReference type="NCBI Taxonomy" id="2478915"/>
    <lineage>
        <taxon>Bacteria</taxon>
        <taxon>Bacillati</taxon>
        <taxon>Bacillota</taxon>
        <taxon>Bacilli</taxon>
        <taxon>Bacillales</taxon>
        <taxon>Bacillaceae</taxon>
        <taxon>Falsibacillus</taxon>
    </lineage>
</organism>
<dbReference type="EMBL" id="RCVZ01000004">
    <property type="protein sequence ID" value="RLQ96177.1"/>
    <property type="molecule type" value="Genomic_DNA"/>
</dbReference>
<evidence type="ECO:0000313" key="2">
    <source>
        <dbReference type="EMBL" id="RLQ96177.1"/>
    </source>
</evidence>
<dbReference type="PANTHER" id="PTHR22642">
    <property type="entry name" value="IMIDAZOLONEPROPIONASE"/>
    <property type="match status" value="1"/>
</dbReference>
<dbReference type="Pfam" id="PF07969">
    <property type="entry name" value="Amidohydro_3"/>
    <property type="match status" value="1"/>
</dbReference>
<dbReference type="AlphaFoldDB" id="A0A3L7JZE1"/>
<accession>A0A3L7JZE1</accession>
<dbReference type="OrthoDB" id="9767366at2"/>